<dbReference type="Proteomes" id="UP000041254">
    <property type="component" value="Unassembled WGS sequence"/>
</dbReference>
<evidence type="ECO:0000313" key="2">
    <source>
        <dbReference type="EMBL" id="CEM02770.1"/>
    </source>
</evidence>
<proteinExistence type="predicted"/>
<dbReference type="InParanoid" id="A0A0G4EXE9"/>
<keyword evidence="1" id="KW-0472">Membrane</keyword>
<dbReference type="AlphaFoldDB" id="A0A0G4EXE9"/>
<reference evidence="2 3" key="1">
    <citation type="submission" date="2014-11" db="EMBL/GenBank/DDBJ databases">
        <authorList>
            <person name="Zhu J."/>
            <person name="Qi W."/>
            <person name="Song R."/>
        </authorList>
    </citation>
    <scope>NUCLEOTIDE SEQUENCE [LARGE SCALE GENOMIC DNA]</scope>
</reference>
<evidence type="ECO:0000256" key="1">
    <source>
        <dbReference type="SAM" id="Phobius"/>
    </source>
</evidence>
<dbReference type="EMBL" id="CDMY01000335">
    <property type="protein sequence ID" value="CEM02770.1"/>
    <property type="molecule type" value="Genomic_DNA"/>
</dbReference>
<dbReference type="VEuPathDB" id="CryptoDB:Vbra_13776"/>
<name>A0A0G4EXE9_VITBC</name>
<keyword evidence="3" id="KW-1185">Reference proteome</keyword>
<organism evidence="2 3">
    <name type="scientific">Vitrella brassicaformis (strain CCMP3155)</name>
    <dbReference type="NCBI Taxonomy" id="1169540"/>
    <lineage>
        <taxon>Eukaryota</taxon>
        <taxon>Sar</taxon>
        <taxon>Alveolata</taxon>
        <taxon>Colpodellida</taxon>
        <taxon>Vitrellaceae</taxon>
        <taxon>Vitrella</taxon>
    </lineage>
</organism>
<keyword evidence="1" id="KW-0812">Transmembrane</keyword>
<accession>A0A0G4EXE9</accession>
<sequence length="217" mass="23688">MINIRMMAFDPGVTVLGSCAPRRRRSIVSAVGIYKDSRFTNLQSVARPPPNQPERGLGEFILQRKMASANRMLTVGLLGVLVIWVLTLPLTDGENLYAEDEKACIGADCAINQEFQLETAATTVAAVCYLYGGDSTKAWLSKDENNGGELVDVFCPDTEPKTGSKVCIFDAVMAYASSNDSTSKKMRPIITKTTVKRLVTAKELSVKNAWPAECLKM</sequence>
<evidence type="ECO:0000313" key="3">
    <source>
        <dbReference type="Proteomes" id="UP000041254"/>
    </source>
</evidence>
<gene>
    <name evidence="2" type="ORF">Vbra_13776</name>
</gene>
<protein>
    <submittedName>
        <fullName evidence="2">Uncharacterized protein</fullName>
    </submittedName>
</protein>
<feature type="transmembrane region" description="Helical" evidence="1">
    <location>
        <begin position="72"/>
        <end position="90"/>
    </location>
</feature>
<keyword evidence="1" id="KW-1133">Transmembrane helix</keyword>